<protein>
    <recommendedName>
        <fullName evidence="1">Pleckstrin homology domain-containing family J member 1</fullName>
    </recommendedName>
</protein>
<dbReference type="GO" id="GO:0005829">
    <property type="term" value="C:cytosol"/>
    <property type="evidence" value="ECO:0007669"/>
    <property type="project" value="GOC"/>
</dbReference>
<dbReference type="Gene3D" id="2.30.29.30">
    <property type="entry name" value="Pleckstrin-homology domain (PH domain)/Phosphotyrosine-binding domain (PTB)"/>
    <property type="match status" value="1"/>
</dbReference>
<dbReference type="Proteomes" id="UP000792457">
    <property type="component" value="Unassembled WGS sequence"/>
</dbReference>
<dbReference type="GO" id="GO:0055037">
    <property type="term" value="C:recycling endosome"/>
    <property type="evidence" value="ECO:0007669"/>
    <property type="project" value="TreeGrafter"/>
</dbReference>
<feature type="compositionally biased region" description="Polar residues" evidence="2">
    <location>
        <begin position="247"/>
        <end position="264"/>
    </location>
</feature>
<keyword evidence="5" id="KW-1185">Reference proteome</keyword>
<accession>A0A8K0K1F1</accession>
<dbReference type="AlphaFoldDB" id="A0A8K0K1F1"/>
<dbReference type="PANTHER" id="PTHR22902:SF9">
    <property type="entry name" value="PLECKSTRIN HOMOLOGY DOMAIN-CONTAINING FAMILY J MEMBER 1"/>
    <property type="match status" value="1"/>
</dbReference>
<dbReference type="InterPro" id="IPR011993">
    <property type="entry name" value="PH-like_dom_sf"/>
</dbReference>
<evidence type="ECO:0000256" key="1">
    <source>
        <dbReference type="ARBA" id="ARBA00041004"/>
    </source>
</evidence>
<name>A0A8K0K1F1_LADFU</name>
<dbReference type="PANTHER" id="PTHR22902">
    <property type="entry name" value="SESQUIPEDALIAN"/>
    <property type="match status" value="1"/>
</dbReference>
<dbReference type="PROSITE" id="PS50003">
    <property type="entry name" value="PH_DOMAIN"/>
    <property type="match status" value="1"/>
</dbReference>
<dbReference type="SMART" id="SM00233">
    <property type="entry name" value="PH"/>
    <property type="match status" value="1"/>
</dbReference>
<gene>
    <name evidence="4" type="ORF">J437_LFUL006915</name>
</gene>
<dbReference type="CDD" id="cd13258">
    <property type="entry name" value="PH_PLEKHJ1"/>
    <property type="match status" value="1"/>
</dbReference>
<sequence>MRFNDRELVDICSTPPTFEGRLNYRPPGGSFGQSGFRERWFRLNGNLLFYLRISETGKVDSKPSGVFVLENSYVQLELSSSIPFAFSITFKDEPDKKHIFSGRSDANVLEWITSLKHCTYEYLRTQRILLQKQITQKTGKDPLLMYPYNEGVVRDFQPTPDLLDDSAMSFKPSIPKAAALTGPLVVASQTYFQSHVKPLVPQQVPLKQRPPPVNNQVSVPKQTSFRSHLQPAVPMRAAPAIPLPNPEVQSQSSGQSRDVNLIQF</sequence>
<dbReference type="GO" id="GO:0005802">
    <property type="term" value="C:trans-Golgi network"/>
    <property type="evidence" value="ECO:0007669"/>
    <property type="project" value="TreeGrafter"/>
</dbReference>
<dbReference type="EMBL" id="KZ308285">
    <property type="protein sequence ID" value="KAG8226525.1"/>
    <property type="molecule type" value="Genomic_DNA"/>
</dbReference>
<feature type="region of interest" description="Disordered" evidence="2">
    <location>
        <begin position="238"/>
        <end position="264"/>
    </location>
</feature>
<evidence type="ECO:0000259" key="3">
    <source>
        <dbReference type="PROSITE" id="PS50003"/>
    </source>
</evidence>
<reference evidence="4" key="2">
    <citation type="submission" date="2017-10" db="EMBL/GenBank/DDBJ databases">
        <title>Ladona fulva Genome sequencing and assembly.</title>
        <authorList>
            <person name="Murali S."/>
            <person name="Richards S."/>
            <person name="Bandaranaike D."/>
            <person name="Bellair M."/>
            <person name="Blankenburg K."/>
            <person name="Chao H."/>
            <person name="Dinh H."/>
            <person name="Doddapaneni H."/>
            <person name="Dugan-Rocha S."/>
            <person name="Elkadiri S."/>
            <person name="Gnanaolivu R."/>
            <person name="Hernandez B."/>
            <person name="Skinner E."/>
            <person name="Javaid M."/>
            <person name="Lee S."/>
            <person name="Li M."/>
            <person name="Ming W."/>
            <person name="Munidasa M."/>
            <person name="Muniz J."/>
            <person name="Nguyen L."/>
            <person name="Hughes D."/>
            <person name="Osuji N."/>
            <person name="Pu L.-L."/>
            <person name="Puazo M."/>
            <person name="Qu C."/>
            <person name="Quiroz J."/>
            <person name="Raj R."/>
            <person name="Weissenberger G."/>
            <person name="Xin Y."/>
            <person name="Zou X."/>
            <person name="Han Y."/>
            <person name="Worley K."/>
            <person name="Muzny D."/>
            <person name="Gibbs R."/>
        </authorList>
    </citation>
    <scope>NUCLEOTIDE SEQUENCE</scope>
    <source>
        <strain evidence="4">Sampled in the wild</strain>
    </source>
</reference>
<dbReference type="SUPFAM" id="SSF50729">
    <property type="entry name" value="PH domain-like"/>
    <property type="match status" value="1"/>
</dbReference>
<evidence type="ECO:0000313" key="5">
    <source>
        <dbReference type="Proteomes" id="UP000792457"/>
    </source>
</evidence>
<comment type="caution">
    <text evidence="4">The sequence shown here is derived from an EMBL/GenBank/DDBJ whole genome shotgun (WGS) entry which is preliminary data.</text>
</comment>
<reference evidence="4" key="1">
    <citation type="submission" date="2013-04" db="EMBL/GenBank/DDBJ databases">
        <authorList>
            <person name="Qu J."/>
            <person name="Murali S.C."/>
            <person name="Bandaranaike D."/>
            <person name="Bellair M."/>
            <person name="Blankenburg K."/>
            <person name="Chao H."/>
            <person name="Dinh H."/>
            <person name="Doddapaneni H."/>
            <person name="Downs B."/>
            <person name="Dugan-Rocha S."/>
            <person name="Elkadiri S."/>
            <person name="Gnanaolivu R.D."/>
            <person name="Hernandez B."/>
            <person name="Javaid M."/>
            <person name="Jayaseelan J.C."/>
            <person name="Lee S."/>
            <person name="Li M."/>
            <person name="Ming W."/>
            <person name="Munidasa M."/>
            <person name="Muniz J."/>
            <person name="Nguyen L."/>
            <person name="Ongeri F."/>
            <person name="Osuji N."/>
            <person name="Pu L.-L."/>
            <person name="Puazo M."/>
            <person name="Qu C."/>
            <person name="Quiroz J."/>
            <person name="Raj R."/>
            <person name="Weissenberger G."/>
            <person name="Xin Y."/>
            <person name="Zou X."/>
            <person name="Han Y."/>
            <person name="Richards S."/>
            <person name="Worley K."/>
            <person name="Muzny D."/>
            <person name="Gibbs R."/>
        </authorList>
    </citation>
    <scope>NUCLEOTIDE SEQUENCE</scope>
    <source>
        <strain evidence="4">Sampled in the wild</strain>
    </source>
</reference>
<dbReference type="GO" id="GO:0001881">
    <property type="term" value="P:receptor recycling"/>
    <property type="evidence" value="ECO:0007669"/>
    <property type="project" value="TreeGrafter"/>
</dbReference>
<evidence type="ECO:0000256" key="2">
    <source>
        <dbReference type="SAM" id="MobiDB-lite"/>
    </source>
</evidence>
<dbReference type="Pfam" id="PF00169">
    <property type="entry name" value="PH"/>
    <property type="match status" value="1"/>
</dbReference>
<proteinExistence type="predicted"/>
<dbReference type="InterPro" id="IPR001849">
    <property type="entry name" value="PH_domain"/>
</dbReference>
<dbReference type="GO" id="GO:0005769">
    <property type="term" value="C:early endosome"/>
    <property type="evidence" value="ECO:0007669"/>
    <property type="project" value="TreeGrafter"/>
</dbReference>
<dbReference type="GO" id="GO:0042147">
    <property type="term" value="P:retrograde transport, endosome to Golgi"/>
    <property type="evidence" value="ECO:0007669"/>
    <property type="project" value="TreeGrafter"/>
</dbReference>
<dbReference type="InterPro" id="IPR045188">
    <property type="entry name" value="Boi1/Boi2-like"/>
</dbReference>
<organism evidence="4 5">
    <name type="scientific">Ladona fulva</name>
    <name type="common">Scarce chaser dragonfly</name>
    <name type="synonym">Libellula fulva</name>
    <dbReference type="NCBI Taxonomy" id="123851"/>
    <lineage>
        <taxon>Eukaryota</taxon>
        <taxon>Metazoa</taxon>
        <taxon>Ecdysozoa</taxon>
        <taxon>Arthropoda</taxon>
        <taxon>Hexapoda</taxon>
        <taxon>Insecta</taxon>
        <taxon>Pterygota</taxon>
        <taxon>Palaeoptera</taxon>
        <taxon>Odonata</taxon>
        <taxon>Epiprocta</taxon>
        <taxon>Anisoptera</taxon>
        <taxon>Libelluloidea</taxon>
        <taxon>Libellulidae</taxon>
        <taxon>Ladona</taxon>
    </lineage>
</organism>
<feature type="domain" description="PH" evidence="3">
    <location>
        <begin position="15"/>
        <end position="120"/>
    </location>
</feature>
<dbReference type="GO" id="GO:0007032">
    <property type="term" value="P:endosome organization"/>
    <property type="evidence" value="ECO:0007669"/>
    <property type="project" value="TreeGrafter"/>
</dbReference>
<dbReference type="OrthoDB" id="10055808at2759"/>
<evidence type="ECO:0000313" key="4">
    <source>
        <dbReference type="EMBL" id="KAG8226525.1"/>
    </source>
</evidence>